<proteinExistence type="predicted"/>
<evidence type="ECO:0000313" key="2">
    <source>
        <dbReference type="EMBL" id="PTR06945.1"/>
    </source>
</evidence>
<dbReference type="Proteomes" id="UP000244060">
    <property type="component" value="Unassembled WGS sequence"/>
</dbReference>
<comment type="caution">
    <text evidence="2">The sequence shown here is derived from an EMBL/GenBank/DDBJ whole genome shotgun (WGS) entry which is preliminary data.</text>
</comment>
<accession>A0A2T5JKG3</accession>
<dbReference type="AlphaFoldDB" id="A0A2T5JKG3"/>
<protein>
    <recommendedName>
        <fullName evidence="1">HEPN AbiU2-like domain-containing protein</fullName>
    </recommendedName>
</protein>
<evidence type="ECO:0000259" key="1">
    <source>
        <dbReference type="Pfam" id="PF18734"/>
    </source>
</evidence>
<dbReference type="EMBL" id="QAOT01000045">
    <property type="protein sequence ID" value="PTR06945.1"/>
    <property type="molecule type" value="Genomic_DNA"/>
</dbReference>
<dbReference type="OrthoDB" id="7863171at2"/>
<feature type="domain" description="HEPN AbiU2-like" evidence="1">
    <location>
        <begin position="5"/>
        <end position="200"/>
    </location>
</feature>
<evidence type="ECO:0000313" key="3">
    <source>
        <dbReference type="Proteomes" id="UP000244060"/>
    </source>
</evidence>
<dbReference type="InterPro" id="IPR040704">
    <property type="entry name" value="HEPN_AbiU2"/>
</dbReference>
<organism evidence="2 3">
    <name type="scientific">Cereibacter azotoformans</name>
    <dbReference type="NCBI Taxonomy" id="43057"/>
    <lineage>
        <taxon>Bacteria</taxon>
        <taxon>Pseudomonadati</taxon>
        <taxon>Pseudomonadota</taxon>
        <taxon>Alphaproteobacteria</taxon>
        <taxon>Rhodobacterales</taxon>
        <taxon>Paracoccaceae</taxon>
        <taxon>Cereibacter</taxon>
    </lineage>
</organism>
<keyword evidence="3" id="KW-1185">Reference proteome</keyword>
<sequence>MNEVEFDALITELRNEADEAAWHIGFMKVAIGQNEMIADRLNGSYSGYAGLVARSAVKAAVILYCARAWDKARNSVSLRRAFDELPALDDLNARRSEQLATLGIEFDEATLAGRHANLLEEYGVAEASPEHHHIRLLRTEYFAHRVIESDDRKKLAKAGVDVDPATYDGLLRLAVTTVSLVGEFGYLWDRLSNPYPDRIAYAERCCSEFWRNVPVLRDVEEWKSL</sequence>
<gene>
    <name evidence="2" type="ORF">C8J28_1456</name>
</gene>
<reference evidence="2 3" key="1">
    <citation type="submission" date="2018-04" db="EMBL/GenBank/DDBJ databases">
        <title>Genomic Encyclopedia of Type Strains, Phase III (KMG-III): the genomes of soil and plant-associated and newly described type strains.</title>
        <authorList>
            <person name="Whitman W."/>
        </authorList>
    </citation>
    <scope>NUCLEOTIDE SEQUENCE [LARGE SCALE GENOMIC DNA]</scope>
    <source>
        <strain evidence="2 3">KA25</strain>
    </source>
</reference>
<dbReference type="Pfam" id="PF18734">
    <property type="entry name" value="HEPN_AbiU2"/>
    <property type="match status" value="1"/>
</dbReference>
<name>A0A2T5JKG3_9RHOB</name>
<dbReference type="RefSeq" id="WP_146172361.1">
    <property type="nucleotide sequence ID" value="NZ_CP090022.1"/>
</dbReference>